<dbReference type="InterPro" id="IPR021508">
    <property type="entry name" value="Gp17-like"/>
</dbReference>
<organism evidence="1 2">
    <name type="scientific">Anaerobacillus alkalilacustris</name>
    <dbReference type="NCBI Taxonomy" id="393763"/>
    <lineage>
        <taxon>Bacteria</taxon>
        <taxon>Bacillati</taxon>
        <taxon>Bacillota</taxon>
        <taxon>Bacilli</taxon>
        <taxon>Bacillales</taxon>
        <taxon>Bacillaceae</taxon>
        <taxon>Anaerobacillus</taxon>
    </lineage>
</organism>
<dbReference type="Pfam" id="PF11367">
    <property type="entry name" value="Tail_completion_gp17"/>
    <property type="match status" value="1"/>
</dbReference>
<dbReference type="Gene3D" id="3.30.2000.30">
    <property type="match status" value="1"/>
</dbReference>
<dbReference type="Proteomes" id="UP000179524">
    <property type="component" value="Unassembled WGS sequence"/>
</dbReference>
<accession>A0A1S2LXY8</accession>
<dbReference type="OrthoDB" id="2942695at2"/>
<reference evidence="1 2" key="1">
    <citation type="submission" date="2016-10" db="EMBL/GenBank/DDBJ databases">
        <title>Draft genome sequences of four alkaliphilic bacteria belonging to the Anaerobacillus genus.</title>
        <authorList>
            <person name="Bassil N.M."/>
            <person name="Lloyd J.R."/>
        </authorList>
    </citation>
    <scope>NUCLEOTIDE SEQUENCE [LARGE SCALE GENOMIC DNA]</scope>
    <source>
        <strain evidence="1 2">DSM 18345</strain>
    </source>
</reference>
<dbReference type="InterPro" id="IPR053745">
    <property type="entry name" value="Viral_Tail_Comp_sf"/>
</dbReference>
<evidence type="ECO:0000313" key="1">
    <source>
        <dbReference type="EMBL" id="OIJ17100.1"/>
    </source>
</evidence>
<dbReference type="AlphaFoldDB" id="A0A1S2LXY8"/>
<evidence type="ECO:0008006" key="3">
    <source>
        <dbReference type="Google" id="ProtNLM"/>
    </source>
</evidence>
<keyword evidence="2" id="KW-1185">Reference proteome</keyword>
<evidence type="ECO:0000313" key="2">
    <source>
        <dbReference type="Proteomes" id="UP000179524"/>
    </source>
</evidence>
<comment type="caution">
    <text evidence="1">The sequence shown here is derived from an EMBL/GenBank/DDBJ whole genome shotgun (WGS) entry which is preliminary data.</text>
</comment>
<dbReference type="RefSeq" id="WP_071307828.1">
    <property type="nucleotide sequence ID" value="NZ_MLQR01000001.1"/>
</dbReference>
<sequence>MIKLRKELLSLLNALHPRVYYQDAPDNAQYPYIVFDFPTSSFDGGGLEVVTVDIDGWARPKDGDTTELELLMEKIKDIDKTTCSNDGFAATFYLENRLALTDDDKKIKRRKFIFQARVFDRS</sequence>
<gene>
    <name evidence="1" type="ORF">BKP37_00750</name>
</gene>
<proteinExistence type="predicted"/>
<protein>
    <recommendedName>
        <fullName evidence="3">DUF3168 domain-containing protein</fullName>
    </recommendedName>
</protein>
<name>A0A1S2LXY8_9BACI</name>
<dbReference type="EMBL" id="MLQR01000001">
    <property type="protein sequence ID" value="OIJ17100.1"/>
    <property type="molecule type" value="Genomic_DNA"/>
</dbReference>